<keyword evidence="1" id="KW-0472">Membrane</keyword>
<evidence type="ECO:0000256" key="1">
    <source>
        <dbReference type="SAM" id="Phobius"/>
    </source>
</evidence>
<dbReference type="EnsemblMetazoa" id="OVOC11190.1">
    <property type="protein sequence ID" value="OVOC11190.1"/>
    <property type="gene ID" value="WBGene00247999"/>
</dbReference>
<dbReference type="EMBL" id="CMVM020000347">
    <property type="status" value="NOT_ANNOTATED_CDS"/>
    <property type="molecule type" value="Genomic_DNA"/>
</dbReference>
<keyword evidence="1" id="KW-0812">Transmembrane</keyword>
<keyword evidence="1" id="KW-1133">Transmembrane helix</keyword>
<name>A0A8R1XMB7_ONCVO</name>
<protein>
    <submittedName>
        <fullName evidence="2">Uncharacterized protein</fullName>
    </submittedName>
</protein>
<sequence>MYISSKLWQKKHDEKFCDILEYLLHMTGSTNAYSLFRLENYPLFSYFRNRDNGVKYGLIVNNKVFFVAFILFLILLSYNFDAISHAKKNE</sequence>
<reference evidence="3" key="1">
    <citation type="submission" date="2013-10" db="EMBL/GenBank/DDBJ databases">
        <title>Genome sequencing of Onchocerca volvulus.</title>
        <authorList>
            <person name="Cotton J."/>
            <person name="Tsai J."/>
            <person name="Stanley E."/>
            <person name="Tracey A."/>
            <person name="Holroyd N."/>
            <person name="Lustigman S."/>
            <person name="Berriman M."/>
        </authorList>
    </citation>
    <scope>NUCLEOTIDE SEQUENCE</scope>
</reference>
<feature type="transmembrane region" description="Helical" evidence="1">
    <location>
        <begin position="56"/>
        <end position="78"/>
    </location>
</feature>
<dbReference type="Proteomes" id="UP000024404">
    <property type="component" value="Unassembled WGS sequence"/>
</dbReference>
<organism evidence="2 3">
    <name type="scientific">Onchocerca volvulus</name>
    <dbReference type="NCBI Taxonomy" id="6282"/>
    <lineage>
        <taxon>Eukaryota</taxon>
        <taxon>Metazoa</taxon>
        <taxon>Ecdysozoa</taxon>
        <taxon>Nematoda</taxon>
        <taxon>Chromadorea</taxon>
        <taxon>Rhabditida</taxon>
        <taxon>Spirurina</taxon>
        <taxon>Spiruromorpha</taxon>
        <taxon>Filarioidea</taxon>
        <taxon>Onchocercidae</taxon>
        <taxon>Onchocerca</taxon>
    </lineage>
</organism>
<evidence type="ECO:0000313" key="3">
    <source>
        <dbReference type="Proteomes" id="UP000024404"/>
    </source>
</evidence>
<accession>A0A8R1XMB7</accession>
<reference evidence="2" key="2">
    <citation type="submission" date="2022-06" db="UniProtKB">
        <authorList>
            <consortium name="EnsemblMetazoa"/>
        </authorList>
    </citation>
    <scope>IDENTIFICATION</scope>
</reference>
<proteinExistence type="predicted"/>
<dbReference type="EMBL" id="CMVM020000348">
    <property type="status" value="NOT_ANNOTATED_CDS"/>
    <property type="molecule type" value="Genomic_DNA"/>
</dbReference>
<evidence type="ECO:0000313" key="2">
    <source>
        <dbReference type="EnsemblMetazoa" id="OVOC11190.1"/>
    </source>
</evidence>
<dbReference type="AlphaFoldDB" id="A0A8R1XMB7"/>
<keyword evidence="3" id="KW-1185">Reference proteome</keyword>